<dbReference type="InterPro" id="IPR007740">
    <property type="entry name" value="Ribosomal_mL49"/>
</dbReference>
<dbReference type="GO" id="GO:0005762">
    <property type="term" value="C:mitochondrial large ribosomal subunit"/>
    <property type="evidence" value="ECO:0007669"/>
    <property type="project" value="TreeGrafter"/>
</dbReference>
<dbReference type="GO" id="GO:0006412">
    <property type="term" value="P:translation"/>
    <property type="evidence" value="ECO:0007669"/>
    <property type="project" value="InterPro"/>
</dbReference>
<dbReference type="GO" id="GO:0003735">
    <property type="term" value="F:structural constituent of ribosome"/>
    <property type="evidence" value="ECO:0007669"/>
    <property type="project" value="InterPro"/>
</dbReference>
<evidence type="ECO:0000256" key="4">
    <source>
        <dbReference type="ARBA" id="ARBA00023128"/>
    </source>
</evidence>
<evidence type="ECO:0000256" key="2">
    <source>
        <dbReference type="ARBA" id="ARBA00005677"/>
    </source>
</evidence>
<evidence type="ECO:0000313" key="9">
    <source>
        <dbReference type="Proteomes" id="UP001311232"/>
    </source>
</evidence>
<evidence type="ECO:0000256" key="3">
    <source>
        <dbReference type="ARBA" id="ARBA00022980"/>
    </source>
</evidence>
<dbReference type="FunFam" id="3.30.780.10:FF:000009">
    <property type="entry name" value="39S ribosomal protein L49, mitochondrial"/>
    <property type="match status" value="1"/>
</dbReference>
<proteinExistence type="inferred from homology"/>
<gene>
    <name evidence="8" type="ORF">CRENBAI_017064</name>
</gene>
<dbReference type="AlphaFoldDB" id="A0AAV9R7L2"/>
<dbReference type="PANTHER" id="PTHR13477:SF0">
    <property type="entry name" value="LARGE RIBOSOMAL SUBUNIT PROTEIN ML49"/>
    <property type="match status" value="1"/>
</dbReference>
<evidence type="ECO:0000313" key="8">
    <source>
        <dbReference type="EMBL" id="KAK5605263.1"/>
    </source>
</evidence>
<sequence>MDSLKLIQEVDTHWNSTCLRLQHVYDLREPVGAAEQYELIAQCLNVLSPFNDATTKLSGEKTVRIKSNSPSINGTPATGGHGNANNTLVQSVPSLHKMSICFNLRSLVPIRALRGAPNLFSWTPFAAAVTAGLRLASNAAAQDIKAAIIESTEDYKFVERLIPPSRIPDPPKHVGATPSGWIPPAESPPPLPYMIRRSRMHNIPVYTDLTHGNRKMTLVRKVEGDIWALEKDVKEYLKQVTGKELPTQVNEVTMTLKVKGHFDQELKDWLASKGF</sequence>
<protein>
    <recommendedName>
        <fullName evidence="6">Large ribosomal subunit protein mL49</fullName>
    </recommendedName>
    <alternativeName>
        <fullName evidence="7">39S ribosomal protein L49, mitochondrial</fullName>
    </alternativeName>
</protein>
<dbReference type="Pfam" id="PF05046">
    <property type="entry name" value="Img2"/>
    <property type="match status" value="1"/>
</dbReference>
<keyword evidence="9" id="KW-1185">Reference proteome</keyword>
<keyword evidence="4" id="KW-0496">Mitochondrion</keyword>
<name>A0AAV9R7L2_9TELE</name>
<evidence type="ECO:0000256" key="1">
    <source>
        <dbReference type="ARBA" id="ARBA00004173"/>
    </source>
</evidence>
<accession>A0AAV9R7L2</accession>
<comment type="subcellular location">
    <subcellularLocation>
        <location evidence="1">Mitochondrion</location>
    </subcellularLocation>
</comment>
<evidence type="ECO:0000256" key="5">
    <source>
        <dbReference type="ARBA" id="ARBA00023274"/>
    </source>
</evidence>
<organism evidence="8 9">
    <name type="scientific">Crenichthys baileyi</name>
    <name type="common">White River springfish</name>
    <dbReference type="NCBI Taxonomy" id="28760"/>
    <lineage>
        <taxon>Eukaryota</taxon>
        <taxon>Metazoa</taxon>
        <taxon>Chordata</taxon>
        <taxon>Craniata</taxon>
        <taxon>Vertebrata</taxon>
        <taxon>Euteleostomi</taxon>
        <taxon>Actinopterygii</taxon>
        <taxon>Neopterygii</taxon>
        <taxon>Teleostei</taxon>
        <taxon>Neoteleostei</taxon>
        <taxon>Acanthomorphata</taxon>
        <taxon>Ovalentaria</taxon>
        <taxon>Atherinomorphae</taxon>
        <taxon>Cyprinodontiformes</taxon>
        <taxon>Goodeidae</taxon>
        <taxon>Crenichthys</taxon>
    </lineage>
</organism>
<dbReference type="Proteomes" id="UP001311232">
    <property type="component" value="Unassembled WGS sequence"/>
</dbReference>
<comment type="caution">
    <text evidence="8">The sequence shown here is derived from an EMBL/GenBank/DDBJ whole genome shotgun (WGS) entry which is preliminary data.</text>
</comment>
<dbReference type="Gene3D" id="3.30.780.10">
    <property type="entry name" value="SUI1-like domain"/>
    <property type="match status" value="1"/>
</dbReference>
<keyword evidence="3" id="KW-0689">Ribosomal protein</keyword>
<comment type="similarity">
    <text evidence="2">Belongs to the mitochondrion-specific ribosomal protein mL49 family.</text>
</comment>
<keyword evidence="5" id="KW-0687">Ribonucleoprotein</keyword>
<reference evidence="8 9" key="1">
    <citation type="submission" date="2021-06" db="EMBL/GenBank/DDBJ databases">
        <authorList>
            <person name="Palmer J.M."/>
        </authorList>
    </citation>
    <scope>NUCLEOTIDE SEQUENCE [LARGE SCALE GENOMIC DNA]</scope>
    <source>
        <strain evidence="8 9">MEX-2019</strain>
        <tissue evidence="8">Muscle</tissue>
    </source>
</reference>
<dbReference type="EMBL" id="JAHHUM010002309">
    <property type="protein sequence ID" value="KAK5605263.1"/>
    <property type="molecule type" value="Genomic_DNA"/>
</dbReference>
<evidence type="ECO:0000256" key="6">
    <source>
        <dbReference type="ARBA" id="ARBA00035191"/>
    </source>
</evidence>
<evidence type="ECO:0000256" key="7">
    <source>
        <dbReference type="ARBA" id="ARBA00035545"/>
    </source>
</evidence>
<dbReference type="PANTHER" id="PTHR13477">
    <property type="entry name" value="MITOCHONDRIAL 39S RIBOSOMAL PROTEIN L49"/>
    <property type="match status" value="1"/>
</dbReference>